<keyword evidence="2 7" id="KW-0378">Hydrolase</keyword>
<dbReference type="Gene3D" id="2.60.120.260">
    <property type="entry name" value="Galactose-binding domain-like"/>
    <property type="match status" value="1"/>
</dbReference>
<accession>A0A9D1SN43</accession>
<dbReference type="SUPFAM" id="SSF49303">
    <property type="entry name" value="beta-Galactosidase/glucuronidase domain"/>
    <property type="match status" value="1"/>
</dbReference>
<proteinExistence type="inferred from homology"/>
<evidence type="ECO:0000259" key="5">
    <source>
        <dbReference type="Pfam" id="PF02836"/>
    </source>
</evidence>
<reference evidence="7" key="2">
    <citation type="journal article" date="2021" name="PeerJ">
        <title>Extensive microbial diversity within the chicken gut microbiome revealed by metagenomics and culture.</title>
        <authorList>
            <person name="Gilroy R."/>
            <person name="Ravi A."/>
            <person name="Getino M."/>
            <person name="Pursley I."/>
            <person name="Horton D.L."/>
            <person name="Alikhan N.F."/>
            <person name="Baker D."/>
            <person name="Gharbi K."/>
            <person name="Hall N."/>
            <person name="Watson M."/>
            <person name="Adriaenssens E.M."/>
            <person name="Foster-Nyarko E."/>
            <person name="Jarju S."/>
            <person name="Secka A."/>
            <person name="Antonio M."/>
            <person name="Oren A."/>
            <person name="Chaudhuri R.R."/>
            <person name="La Ragione R."/>
            <person name="Hildebrand F."/>
            <person name="Pallen M.J."/>
        </authorList>
    </citation>
    <scope>NUCLEOTIDE SEQUENCE</scope>
    <source>
        <strain evidence="7">CHK176-6737</strain>
    </source>
</reference>
<dbReference type="GO" id="GO:0005975">
    <property type="term" value="P:carbohydrate metabolic process"/>
    <property type="evidence" value="ECO:0007669"/>
    <property type="project" value="InterPro"/>
</dbReference>
<comment type="similarity">
    <text evidence="1">Belongs to the glycosyl hydrolase 2 family.</text>
</comment>
<dbReference type="Pfam" id="PF00703">
    <property type="entry name" value="Glyco_hydro_2"/>
    <property type="match status" value="1"/>
</dbReference>
<keyword evidence="3" id="KW-0326">Glycosidase</keyword>
<dbReference type="InterPro" id="IPR006102">
    <property type="entry name" value="Ig-like_GH2"/>
</dbReference>
<dbReference type="InterPro" id="IPR006104">
    <property type="entry name" value="Glyco_hydro_2_N"/>
</dbReference>
<dbReference type="InterPro" id="IPR017853">
    <property type="entry name" value="GH"/>
</dbReference>
<feature type="domain" description="Glycoside hydrolase family 2 catalytic" evidence="5">
    <location>
        <begin position="275"/>
        <end position="453"/>
    </location>
</feature>
<sequence length="571" mass="64955">MPAVPLSEYPRPQFRRSSYVCLNGTWKCAFTNSSQLPKAFPIDILVPFSPETPLSGVGRMLGPREYLHYMRTFTLDPSFNRGRVLLHFGAVDQTAEVFVNGKSVAFHVGGYTPFSADITDALCDGENTLCVTVQDFTDTQSFSRGKQKMKRGQIWYSPQSGIWQSVWLESVPVAYLQNVKITPDYDGASVYFEVQSSDAALEAEIVITDASGAEVARGVTKAQKLTMPMGDFHAWSPEDPYLYRLRYTAGEDVVDSYFAMRKFSYGRDKMGIMRFFLNGKPYFLTGVLDQGYYPDGYLTPPSEKALENDVRIMKKMGFNMLRKHIKIEPLNWYYYCDKYGMIVLQDMVNGGDAYGLEVSVLPFVGINLDDTNYKNFHREDAFGRQMYDQELEETVDLLYNCPCIAVWVPFNEGWGQFDSVKYYEKLKAMDPTRLVDTASGWHDRGMSDFKSEHIYFTPIRVHNLSGSRPYLLSEFGGYSQKISGHTFGNKMFGYKIFFSKSVLEKAFERLYSHVLLPQIKGGGLAGCVYTQLSDVEDELNGLLTYDRKVLKIDPALVRAVNEKLKKELEDV</sequence>
<feature type="domain" description="Glycosyl hydrolases family 2 sugar binding" evidence="6">
    <location>
        <begin position="68"/>
        <end position="171"/>
    </location>
</feature>
<dbReference type="Pfam" id="PF02837">
    <property type="entry name" value="Glyco_hydro_2_N"/>
    <property type="match status" value="1"/>
</dbReference>
<evidence type="ECO:0000256" key="1">
    <source>
        <dbReference type="ARBA" id="ARBA00007401"/>
    </source>
</evidence>
<dbReference type="Gene3D" id="2.60.40.10">
    <property type="entry name" value="Immunoglobulins"/>
    <property type="match status" value="1"/>
</dbReference>
<evidence type="ECO:0000259" key="4">
    <source>
        <dbReference type="Pfam" id="PF00703"/>
    </source>
</evidence>
<dbReference type="GO" id="GO:0004553">
    <property type="term" value="F:hydrolase activity, hydrolyzing O-glycosyl compounds"/>
    <property type="evidence" value="ECO:0007669"/>
    <property type="project" value="InterPro"/>
</dbReference>
<evidence type="ECO:0000256" key="2">
    <source>
        <dbReference type="ARBA" id="ARBA00022801"/>
    </source>
</evidence>
<dbReference type="Pfam" id="PF02836">
    <property type="entry name" value="Glyco_hydro_2_C"/>
    <property type="match status" value="1"/>
</dbReference>
<dbReference type="InterPro" id="IPR051913">
    <property type="entry name" value="GH2_Domain-Containing"/>
</dbReference>
<comment type="caution">
    <text evidence="7">The sequence shown here is derived from an EMBL/GenBank/DDBJ whole genome shotgun (WGS) entry which is preliminary data.</text>
</comment>
<dbReference type="EMBL" id="DVNM01000005">
    <property type="protein sequence ID" value="HIU68493.1"/>
    <property type="molecule type" value="Genomic_DNA"/>
</dbReference>
<name>A0A9D1SN43_9FIRM</name>
<dbReference type="Gene3D" id="3.20.20.80">
    <property type="entry name" value="Glycosidases"/>
    <property type="match status" value="1"/>
</dbReference>
<evidence type="ECO:0000256" key="3">
    <source>
        <dbReference type="ARBA" id="ARBA00023295"/>
    </source>
</evidence>
<evidence type="ECO:0000313" key="7">
    <source>
        <dbReference type="EMBL" id="HIU68493.1"/>
    </source>
</evidence>
<dbReference type="SUPFAM" id="SSF49785">
    <property type="entry name" value="Galactose-binding domain-like"/>
    <property type="match status" value="1"/>
</dbReference>
<dbReference type="Proteomes" id="UP000824125">
    <property type="component" value="Unassembled WGS sequence"/>
</dbReference>
<dbReference type="PANTHER" id="PTHR42732">
    <property type="entry name" value="BETA-GALACTOSIDASE"/>
    <property type="match status" value="1"/>
</dbReference>
<dbReference type="InterPro" id="IPR013783">
    <property type="entry name" value="Ig-like_fold"/>
</dbReference>
<evidence type="ECO:0000313" key="8">
    <source>
        <dbReference type="Proteomes" id="UP000824125"/>
    </source>
</evidence>
<dbReference type="PANTHER" id="PTHR42732:SF2">
    <property type="entry name" value="BETA-MANNOSIDASE"/>
    <property type="match status" value="1"/>
</dbReference>
<organism evidence="7 8">
    <name type="scientific">Candidatus Scybalenecus merdavium</name>
    <dbReference type="NCBI Taxonomy" id="2840939"/>
    <lineage>
        <taxon>Bacteria</taxon>
        <taxon>Bacillati</taxon>
        <taxon>Bacillota</taxon>
        <taxon>Clostridia</taxon>
        <taxon>Eubacteriales</taxon>
        <taxon>Oscillospiraceae</taxon>
        <taxon>Oscillospiraceae incertae sedis</taxon>
        <taxon>Candidatus Scybalenecus</taxon>
    </lineage>
</organism>
<gene>
    <name evidence="7" type="ORF">IAD23_00870</name>
</gene>
<dbReference type="AlphaFoldDB" id="A0A9D1SN43"/>
<dbReference type="InterPro" id="IPR006103">
    <property type="entry name" value="Glyco_hydro_2_cat"/>
</dbReference>
<feature type="domain" description="Glycoside hydrolase family 2 immunoglobulin-like beta-sandwich" evidence="4">
    <location>
        <begin position="174"/>
        <end position="258"/>
    </location>
</feature>
<evidence type="ECO:0000259" key="6">
    <source>
        <dbReference type="Pfam" id="PF02837"/>
    </source>
</evidence>
<dbReference type="InterPro" id="IPR036156">
    <property type="entry name" value="Beta-gal/glucu_dom_sf"/>
</dbReference>
<dbReference type="SUPFAM" id="SSF51445">
    <property type="entry name" value="(Trans)glycosidases"/>
    <property type="match status" value="1"/>
</dbReference>
<dbReference type="InterPro" id="IPR008979">
    <property type="entry name" value="Galactose-bd-like_sf"/>
</dbReference>
<reference evidence="7" key="1">
    <citation type="submission" date="2020-10" db="EMBL/GenBank/DDBJ databases">
        <authorList>
            <person name="Gilroy R."/>
        </authorList>
    </citation>
    <scope>NUCLEOTIDE SEQUENCE</scope>
    <source>
        <strain evidence="7">CHK176-6737</strain>
    </source>
</reference>
<protein>
    <submittedName>
        <fullName evidence="7">Glycoside hydrolase family 2</fullName>
    </submittedName>
</protein>